<evidence type="ECO:0000256" key="4">
    <source>
        <dbReference type="ARBA" id="ARBA00022692"/>
    </source>
</evidence>
<dbReference type="PANTHER" id="PTHR30193">
    <property type="entry name" value="ABC TRANSPORTER PERMEASE PROTEIN"/>
    <property type="match status" value="1"/>
</dbReference>
<dbReference type="Pfam" id="PF00528">
    <property type="entry name" value="BPD_transp_1"/>
    <property type="match status" value="1"/>
</dbReference>
<dbReference type="Gene3D" id="1.10.3720.10">
    <property type="entry name" value="MetI-like"/>
    <property type="match status" value="1"/>
</dbReference>
<reference evidence="9" key="1">
    <citation type="submission" date="2015-10" db="EMBL/GenBank/DDBJ databases">
        <title>Comparative analysis of sym-gene organization in Rhizobium leguminosarum bv. viciae strains, isolated from different host plants and demonstrating clear differences in symbiotic specificity.</title>
        <authorList>
            <person name="Chirak E.R."/>
            <person name="Kimeklis A.K."/>
            <person name="Andronov E.E."/>
        </authorList>
    </citation>
    <scope>NUCLEOTIDE SEQUENCE</scope>
    <source>
        <strain evidence="9">Vaf12</strain>
    </source>
</reference>
<feature type="transmembrane region" description="Helical" evidence="7">
    <location>
        <begin position="94"/>
        <end position="116"/>
    </location>
</feature>
<dbReference type="InterPro" id="IPR035906">
    <property type="entry name" value="MetI-like_sf"/>
</dbReference>
<dbReference type="EMBL" id="KT944070">
    <property type="protein sequence ID" value="ALU64607.1"/>
    <property type="molecule type" value="Genomic_DNA"/>
</dbReference>
<feature type="transmembrane region" description="Helical" evidence="7">
    <location>
        <begin position="26"/>
        <end position="45"/>
    </location>
</feature>
<comment type="subcellular location">
    <subcellularLocation>
        <location evidence="1 7">Cell membrane</location>
        <topology evidence="1 7">Multi-pass membrane protein</topology>
    </subcellularLocation>
</comment>
<dbReference type="CDD" id="cd06261">
    <property type="entry name" value="TM_PBP2"/>
    <property type="match status" value="1"/>
</dbReference>
<evidence type="ECO:0000256" key="6">
    <source>
        <dbReference type="ARBA" id="ARBA00023136"/>
    </source>
</evidence>
<feature type="transmembrane region" description="Helical" evidence="7">
    <location>
        <begin position="283"/>
        <end position="302"/>
    </location>
</feature>
<evidence type="ECO:0000256" key="2">
    <source>
        <dbReference type="ARBA" id="ARBA00022448"/>
    </source>
</evidence>
<protein>
    <submittedName>
        <fullName evidence="9">Glycerol-3-phosphate ABC transporter, permease protein</fullName>
    </submittedName>
</protein>
<sequence>MSQSMMLVTNEPFAARRAAPAGKHVLLGRALLAFATITFLVVLALQSFDAMGVIALGFQSWRPLLYAYLIWAVVFGISQVMIRGEAGERAAFVLPAVLFTVAMVIFPTFFGLYIAFTDWNLSAVEGRRFNGLDNLRTLLADAYFWNALLNMAYYVLAVLVQYAIAFGLALLLNAEIKARKFFRVAFLLPLMLSPVAVSWMIGKSLMEYRFGPAATLARYLGWDNPAFFSTPWLARLSIMAMDAWVSIPFMMVLLLAGLQALPAEIKEAARVDGATGWQSFKEITFPLMLPVSMTALILRIIFELKLADIVINVTAGGPGGATDTVSSFIFREYRDRSNVGYGTMLAEVYLVIIIVFVALILKWASRWMQRTN</sequence>
<keyword evidence="4 7" id="KW-0812">Transmembrane</keyword>
<dbReference type="InterPro" id="IPR051393">
    <property type="entry name" value="ABC_transporter_permease"/>
</dbReference>
<evidence type="ECO:0000313" key="9">
    <source>
        <dbReference type="EMBL" id="ALU64607.1"/>
    </source>
</evidence>
<dbReference type="GO" id="GO:0055085">
    <property type="term" value="P:transmembrane transport"/>
    <property type="evidence" value="ECO:0007669"/>
    <property type="project" value="InterPro"/>
</dbReference>
<feature type="transmembrane region" description="Helical" evidence="7">
    <location>
        <begin position="65"/>
        <end position="82"/>
    </location>
</feature>
<evidence type="ECO:0000256" key="7">
    <source>
        <dbReference type="RuleBase" id="RU363032"/>
    </source>
</evidence>
<feature type="transmembrane region" description="Helical" evidence="7">
    <location>
        <begin position="184"/>
        <end position="202"/>
    </location>
</feature>
<feature type="transmembrane region" description="Helical" evidence="7">
    <location>
        <begin position="339"/>
        <end position="361"/>
    </location>
</feature>
<keyword evidence="3" id="KW-1003">Cell membrane</keyword>
<organism evidence="9">
    <name type="scientific">Rhizobium leguminosarum bv. viciae</name>
    <dbReference type="NCBI Taxonomy" id="387"/>
    <lineage>
        <taxon>Bacteria</taxon>
        <taxon>Pseudomonadati</taxon>
        <taxon>Pseudomonadota</taxon>
        <taxon>Alphaproteobacteria</taxon>
        <taxon>Hyphomicrobiales</taxon>
        <taxon>Rhizobiaceae</taxon>
        <taxon>Rhizobium/Agrobacterium group</taxon>
        <taxon>Rhizobium</taxon>
    </lineage>
</organism>
<dbReference type="GO" id="GO:0005886">
    <property type="term" value="C:plasma membrane"/>
    <property type="evidence" value="ECO:0007669"/>
    <property type="project" value="UniProtKB-SubCell"/>
</dbReference>
<feature type="transmembrane region" description="Helical" evidence="7">
    <location>
        <begin position="151"/>
        <end position="172"/>
    </location>
</feature>
<feature type="domain" description="ABC transmembrane type-1" evidence="8">
    <location>
        <begin position="147"/>
        <end position="362"/>
    </location>
</feature>
<accession>A0A0U3I044</accession>
<keyword evidence="6 7" id="KW-0472">Membrane</keyword>
<dbReference type="PANTHER" id="PTHR30193:SF37">
    <property type="entry name" value="INNER MEMBRANE ABC TRANSPORTER PERMEASE PROTEIN YCJO"/>
    <property type="match status" value="1"/>
</dbReference>
<dbReference type="PROSITE" id="PS50928">
    <property type="entry name" value="ABC_TM1"/>
    <property type="match status" value="1"/>
</dbReference>
<keyword evidence="2 7" id="KW-0813">Transport</keyword>
<evidence type="ECO:0000256" key="5">
    <source>
        <dbReference type="ARBA" id="ARBA00022989"/>
    </source>
</evidence>
<evidence type="ECO:0000256" key="3">
    <source>
        <dbReference type="ARBA" id="ARBA00022475"/>
    </source>
</evidence>
<keyword evidence="5 7" id="KW-1133">Transmembrane helix</keyword>
<evidence type="ECO:0000259" key="8">
    <source>
        <dbReference type="PROSITE" id="PS50928"/>
    </source>
</evidence>
<dbReference type="SUPFAM" id="SSF161098">
    <property type="entry name" value="MetI-like"/>
    <property type="match status" value="1"/>
</dbReference>
<dbReference type="InterPro" id="IPR000515">
    <property type="entry name" value="MetI-like"/>
</dbReference>
<comment type="similarity">
    <text evidence="7">Belongs to the binding-protein-dependent transport system permease family.</text>
</comment>
<evidence type="ECO:0000256" key="1">
    <source>
        <dbReference type="ARBA" id="ARBA00004651"/>
    </source>
</evidence>
<name>A0A0U3I044_RHILV</name>
<dbReference type="AlphaFoldDB" id="A0A0U3I044"/>
<feature type="transmembrane region" description="Helical" evidence="7">
    <location>
        <begin position="243"/>
        <end position="262"/>
    </location>
</feature>
<proteinExistence type="inferred from homology"/>